<reference evidence="1" key="1">
    <citation type="journal article" date="2015" name="Nature">
        <title>Complex archaea that bridge the gap between prokaryotes and eukaryotes.</title>
        <authorList>
            <person name="Spang A."/>
            <person name="Saw J.H."/>
            <person name="Jorgensen S.L."/>
            <person name="Zaremba-Niedzwiedzka K."/>
            <person name="Martijn J."/>
            <person name="Lind A.E."/>
            <person name="van Eijk R."/>
            <person name="Schleper C."/>
            <person name="Guy L."/>
            <person name="Ettema T.J."/>
        </authorList>
    </citation>
    <scope>NUCLEOTIDE SEQUENCE</scope>
</reference>
<dbReference type="Gene3D" id="3.20.20.80">
    <property type="entry name" value="Glycosidases"/>
    <property type="match status" value="1"/>
</dbReference>
<dbReference type="AlphaFoldDB" id="A0A0F9ECD6"/>
<comment type="caution">
    <text evidence="1">The sequence shown here is derived from an EMBL/GenBank/DDBJ whole genome shotgun (WGS) entry which is preliminary data.</text>
</comment>
<sequence>YEDYAQAVFSLPYVIGWHHCGYIDQWSVAQGPRQHSGIKDVWESPYKPLIQAMKQVNTKIYHIAACGRNQIKYSHRAHRESLLTPSMSLFSPKFISKARLSPEALRYERTCAVETSGSFCKAFISTMTSFSTNKSILCPCMI</sequence>
<evidence type="ECO:0000313" key="1">
    <source>
        <dbReference type="EMBL" id="KKL27526.1"/>
    </source>
</evidence>
<gene>
    <name evidence="1" type="ORF">LCGC14_2384280</name>
</gene>
<organism evidence="1">
    <name type="scientific">marine sediment metagenome</name>
    <dbReference type="NCBI Taxonomy" id="412755"/>
    <lineage>
        <taxon>unclassified sequences</taxon>
        <taxon>metagenomes</taxon>
        <taxon>ecological metagenomes</taxon>
    </lineage>
</organism>
<dbReference type="EMBL" id="LAZR01035432">
    <property type="protein sequence ID" value="KKL27526.1"/>
    <property type="molecule type" value="Genomic_DNA"/>
</dbReference>
<proteinExistence type="predicted"/>
<feature type="non-terminal residue" evidence="1">
    <location>
        <position position="1"/>
    </location>
</feature>
<name>A0A0F9ECD6_9ZZZZ</name>
<accession>A0A0F9ECD6</accession>
<protein>
    <submittedName>
        <fullName evidence="1">Uncharacterized protein</fullName>
    </submittedName>
</protein>